<dbReference type="Proteomes" id="UP000027265">
    <property type="component" value="Unassembled WGS sequence"/>
</dbReference>
<dbReference type="HOGENOM" id="CLU_024649_1_0_1"/>
<keyword evidence="1" id="KW-0472">Membrane</keyword>
<sequence>MSFPSHSSSLPFLQLIASYTHPVWVSSISCIGGSIIGFPVELMSVLQHSESGSILPLRFLPNVLRKHLIWRPQTISVLEDVPADVYLEIVKFLPCSADILHLSLTCSTIFSYVIPALYSSVTLESPDQCSVTLSMLASNPHIARHVRKLVVRPSSSPGQGFLSSSYQYGRRMRSYSPVDGYLVAAAVRQAARHLDALNVFIWDGEDGPPYDDMWFALRMGCPQLEFIGTTIGATTPSPRSHLFDFKNLKGFSLQFRSGFYDPPEDMWDNPPSPFARLWAMLTERCPDLEELTIDGISAQPTDGQILFNSCWPKLRKLGVGPVLVQFPTHHHPQLHNPIVNPNQPQEPEIPPLISFLSNHPTIQDLSLPSSIHVPPSHLTLIPPISLPNLKTYTGSLSQLPHLPASALSQLTDICLSDPLVSREIMPGVLASCKSLRKLSVVFSIEGREGGGYWDNVGVLRGLVGVCPSLRELEVVCGVQPAFSIESFSRAIRTLTKLQSLTLTIVKVPGDESMTQGAARIALANPRLRRLMISYISRGVPLRRDLPARNQAYETGTYDIIRSPHNLPIALSVLQRTLIPWPLSLNLNSRSRPKYKRRSLVHDLRPVGHPGLERKGWGGLLVEKSQAGEEMRLLVLCVALVGFAVWGFVGMPFGKQGR</sequence>
<dbReference type="OrthoDB" id="2870744at2759"/>
<keyword evidence="3" id="KW-1185">Reference proteome</keyword>
<keyword evidence="1" id="KW-1133">Transmembrane helix</keyword>
<accession>A0A067PPV7</accession>
<evidence type="ECO:0000256" key="1">
    <source>
        <dbReference type="SAM" id="Phobius"/>
    </source>
</evidence>
<organism evidence="2 3">
    <name type="scientific">Jaapia argillacea MUCL 33604</name>
    <dbReference type="NCBI Taxonomy" id="933084"/>
    <lineage>
        <taxon>Eukaryota</taxon>
        <taxon>Fungi</taxon>
        <taxon>Dikarya</taxon>
        <taxon>Basidiomycota</taxon>
        <taxon>Agaricomycotina</taxon>
        <taxon>Agaricomycetes</taxon>
        <taxon>Agaricomycetidae</taxon>
        <taxon>Jaapiales</taxon>
        <taxon>Jaapiaceae</taxon>
        <taxon>Jaapia</taxon>
    </lineage>
</organism>
<evidence type="ECO:0000313" key="2">
    <source>
        <dbReference type="EMBL" id="KDQ55840.1"/>
    </source>
</evidence>
<dbReference type="AlphaFoldDB" id="A0A067PPV7"/>
<dbReference type="InParanoid" id="A0A067PPV7"/>
<dbReference type="STRING" id="933084.A0A067PPV7"/>
<name>A0A067PPV7_9AGAM</name>
<evidence type="ECO:0000313" key="3">
    <source>
        <dbReference type="Proteomes" id="UP000027265"/>
    </source>
</evidence>
<dbReference type="InterPro" id="IPR032675">
    <property type="entry name" value="LRR_dom_sf"/>
</dbReference>
<dbReference type="EMBL" id="KL197724">
    <property type="protein sequence ID" value="KDQ55840.1"/>
    <property type="molecule type" value="Genomic_DNA"/>
</dbReference>
<gene>
    <name evidence="2" type="ORF">JAAARDRAFT_37263</name>
</gene>
<keyword evidence="1" id="KW-0812">Transmembrane</keyword>
<proteinExistence type="predicted"/>
<dbReference type="Gene3D" id="3.80.10.10">
    <property type="entry name" value="Ribonuclease Inhibitor"/>
    <property type="match status" value="1"/>
</dbReference>
<reference evidence="3" key="1">
    <citation type="journal article" date="2014" name="Proc. Natl. Acad. Sci. U.S.A.">
        <title>Extensive sampling of basidiomycete genomes demonstrates inadequacy of the white-rot/brown-rot paradigm for wood decay fungi.</title>
        <authorList>
            <person name="Riley R."/>
            <person name="Salamov A.A."/>
            <person name="Brown D.W."/>
            <person name="Nagy L.G."/>
            <person name="Floudas D."/>
            <person name="Held B.W."/>
            <person name="Levasseur A."/>
            <person name="Lombard V."/>
            <person name="Morin E."/>
            <person name="Otillar R."/>
            <person name="Lindquist E.A."/>
            <person name="Sun H."/>
            <person name="LaButti K.M."/>
            <person name="Schmutz J."/>
            <person name="Jabbour D."/>
            <person name="Luo H."/>
            <person name="Baker S.E."/>
            <person name="Pisabarro A.G."/>
            <person name="Walton J.D."/>
            <person name="Blanchette R.A."/>
            <person name="Henrissat B."/>
            <person name="Martin F."/>
            <person name="Cullen D."/>
            <person name="Hibbett D.S."/>
            <person name="Grigoriev I.V."/>
        </authorList>
    </citation>
    <scope>NUCLEOTIDE SEQUENCE [LARGE SCALE GENOMIC DNA]</scope>
    <source>
        <strain evidence="3">MUCL 33604</strain>
    </source>
</reference>
<dbReference type="SUPFAM" id="SSF52047">
    <property type="entry name" value="RNI-like"/>
    <property type="match status" value="1"/>
</dbReference>
<feature type="transmembrane region" description="Helical" evidence="1">
    <location>
        <begin position="632"/>
        <end position="652"/>
    </location>
</feature>
<protein>
    <recommendedName>
        <fullName evidence="4">F-box domain-containing protein</fullName>
    </recommendedName>
</protein>
<evidence type="ECO:0008006" key="4">
    <source>
        <dbReference type="Google" id="ProtNLM"/>
    </source>
</evidence>